<organism evidence="10 11">
    <name type="scientific">Streptoalloteichus hindustanus</name>
    <dbReference type="NCBI Taxonomy" id="2017"/>
    <lineage>
        <taxon>Bacteria</taxon>
        <taxon>Bacillati</taxon>
        <taxon>Actinomycetota</taxon>
        <taxon>Actinomycetes</taxon>
        <taxon>Pseudonocardiales</taxon>
        <taxon>Pseudonocardiaceae</taxon>
        <taxon>Streptoalloteichus</taxon>
    </lineage>
</organism>
<dbReference type="Pfam" id="PF05977">
    <property type="entry name" value="MFS_3"/>
    <property type="match status" value="1"/>
</dbReference>
<feature type="transmembrane region" description="Helical" evidence="8">
    <location>
        <begin position="286"/>
        <end position="310"/>
    </location>
</feature>
<protein>
    <submittedName>
        <fullName evidence="10">Predicted arabinose efflux permease, MFS family</fullName>
    </submittedName>
</protein>
<keyword evidence="5 8" id="KW-1133">Transmembrane helix</keyword>
<feature type="domain" description="Major facilitator superfamily (MFS) profile" evidence="9">
    <location>
        <begin position="286"/>
        <end position="492"/>
    </location>
</feature>
<evidence type="ECO:0000256" key="1">
    <source>
        <dbReference type="ARBA" id="ARBA00004651"/>
    </source>
</evidence>
<dbReference type="RefSeq" id="WP_234996021.1">
    <property type="nucleotide sequence ID" value="NZ_FQVN01000018.1"/>
</dbReference>
<keyword evidence="4 8" id="KW-0812">Transmembrane</keyword>
<evidence type="ECO:0000256" key="3">
    <source>
        <dbReference type="ARBA" id="ARBA00022475"/>
    </source>
</evidence>
<dbReference type="GO" id="GO:0022857">
    <property type="term" value="F:transmembrane transporter activity"/>
    <property type="evidence" value="ECO:0007669"/>
    <property type="project" value="InterPro"/>
</dbReference>
<dbReference type="InterPro" id="IPR036259">
    <property type="entry name" value="MFS_trans_sf"/>
</dbReference>
<evidence type="ECO:0000256" key="4">
    <source>
        <dbReference type="ARBA" id="ARBA00022692"/>
    </source>
</evidence>
<keyword evidence="2" id="KW-0813">Transport</keyword>
<dbReference type="Proteomes" id="UP000184501">
    <property type="component" value="Unassembled WGS sequence"/>
</dbReference>
<comment type="subcellular location">
    <subcellularLocation>
        <location evidence="1">Cell membrane</location>
        <topology evidence="1">Multi-pass membrane protein</topology>
    </subcellularLocation>
</comment>
<feature type="transmembrane region" description="Helical" evidence="8">
    <location>
        <begin position="109"/>
        <end position="131"/>
    </location>
</feature>
<feature type="compositionally biased region" description="Low complexity" evidence="7">
    <location>
        <begin position="26"/>
        <end position="51"/>
    </location>
</feature>
<feature type="transmembrane region" description="Helical" evidence="8">
    <location>
        <begin position="235"/>
        <end position="253"/>
    </location>
</feature>
<dbReference type="PANTHER" id="PTHR23513">
    <property type="entry name" value="INTEGRAL MEMBRANE EFFLUX PROTEIN-RELATED"/>
    <property type="match status" value="1"/>
</dbReference>
<gene>
    <name evidence="10" type="ORF">SAMN05444320_11889</name>
</gene>
<keyword evidence="3" id="KW-1003">Cell membrane</keyword>
<accession>A0A1M5PJJ9</accession>
<sequence length="492" mass="51871">MAYTGGQGIHRPDDTHPPDASSPQRPGGSTAPPSATTTPTSPAAGSVPGAHPARRRDAAPERPARGGMFASLRVRNYRLFASGQVVSLVGTWMQRVAQDWLVLQLSGGNALALGVAAALQFAPTLLLSLWAGVLADRYDKRRLLIVIQAGMGLCGLALGLLDVAGVAQLWHVYALCVALGVFSALDTPVRQAFAQEMVGPDQLTNAVALNAMTFNVARIAGPAVAGVAITLVGTGWVFLINAATFVGVLTGLFRMDPARLFRGQPAPRRRGQIREALRYVRGRPDLVVVMTLVGLVSTFGLNFQTTLAYVASHVFHRDADGYGLLSTMLAVGTLTGATLAARRSTRGRPRMRLLIGGALAFGLLEALAGIMPSYLAFAALLVPAGAATLTFTTTANATVQLSTDAVMRGRVMGLYLLIFIGCTPVGGPLMGWVADHYGGRAPLVLGGLLSALSALACGFVLARRGGFRLRLRRWSHTRVVRRPGSPNRTPRS</sequence>
<dbReference type="CDD" id="cd06173">
    <property type="entry name" value="MFS_MefA_like"/>
    <property type="match status" value="1"/>
</dbReference>
<feature type="region of interest" description="Disordered" evidence="7">
    <location>
        <begin position="1"/>
        <end position="64"/>
    </location>
</feature>
<dbReference type="SUPFAM" id="SSF103473">
    <property type="entry name" value="MFS general substrate transporter"/>
    <property type="match status" value="1"/>
</dbReference>
<feature type="transmembrane region" description="Helical" evidence="8">
    <location>
        <begin position="377"/>
        <end position="399"/>
    </location>
</feature>
<dbReference type="GO" id="GO:0005886">
    <property type="term" value="C:plasma membrane"/>
    <property type="evidence" value="ECO:0007669"/>
    <property type="project" value="UniProtKB-SubCell"/>
</dbReference>
<evidence type="ECO:0000256" key="5">
    <source>
        <dbReference type="ARBA" id="ARBA00022989"/>
    </source>
</evidence>
<feature type="compositionally biased region" description="Basic and acidic residues" evidence="7">
    <location>
        <begin position="55"/>
        <end position="64"/>
    </location>
</feature>
<evidence type="ECO:0000256" key="6">
    <source>
        <dbReference type="ARBA" id="ARBA00023136"/>
    </source>
</evidence>
<evidence type="ECO:0000256" key="7">
    <source>
        <dbReference type="SAM" id="MobiDB-lite"/>
    </source>
</evidence>
<proteinExistence type="predicted"/>
<keyword evidence="6 8" id="KW-0472">Membrane</keyword>
<feature type="transmembrane region" description="Helical" evidence="8">
    <location>
        <begin position="77"/>
        <end position="97"/>
    </location>
</feature>
<dbReference type="Gene3D" id="1.20.1250.20">
    <property type="entry name" value="MFS general substrate transporter like domains"/>
    <property type="match status" value="1"/>
</dbReference>
<feature type="transmembrane region" description="Helical" evidence="8">
    <location>
        <begin position="143"/>
        <end position="161"/>
    </location>
</feature>
<keyword evidence="11" id="KW-1185">Reference proteome</keyword>
<dbReference type="AlphaFoldDB" id="A0A1M5PJJ9"/>
<feature type="transmembrane region" description="Helical" evidence="8">
    <location>
        <begin position="411"/>
        <end position="431"/>
    </location>
</feature>
<evidence type="ECO:0000256" key="8">
    <source>
        <dbReference type="SAM" id="Phobius"/>
    </source>
</evidence>
<feature type="transmembrane region" description="Helical" evidence="8">
    <location>
        <begin position="443"/>
        <end position="462"/>
    </location>
</feature>
<evidence type="ECO:0000259" key="9">
    <source>
        <dbReference type="PROSITE" id="PS50850"/>
    </source>
</evidence>
<evidence type="ECO:0000313" key="11">
    <source>
        <dbReference type="Proteomes" id="UP000184501"/>
    </source>
</evidence>
<feature type="transmembrane region" description="Helical" evidence="8">
    <location>
        <begin position="322"/>
        <end position="341"/>
    </location>
</feature>
<feature type="transmembrane region" description="Helical" evidence="8">
    <location>
        <begin position="353"/>
        <end position="371"/>
    </location>
</feature>
<dbReference type="PROSITE" id="PS50850">
    <property type="entry name" value="MFS"/>
    <property type="match status" value="1"/>
</dbReference>
<dbReference type="InterPro" id="IPR020846">
    <property type="entry name" value="MFS_dom"/>
</dbReference>
<reference evidence="10 11" key="1">
    <citation type="submission" date="2016-11" db="EMBL/GenBank/DDBJ databases">
        <authorList>
            <person name="Jaros S."/>
            <person name="Januszkiewicz K."/>
            <person name="Wedrychowicz H."/>
        </authorList>
    </citation>
    <scope>NUCLEOTIDE SEQUENCE [LARGE SCALE GENOMIC DNA]</scope>
    <source>
        <strain evidence="10 11">DSM 44523</strain>
    </source>
</reference>
<dbReference type="STRING" id="2017.SAMN05444320_11889"/>
<evidence type="ECO:0000256" key="2">
    <source>
        <dbReference type="ARBA" id="ARBA00022448"/>
    </source>
</evidence>
<dbReference type="InterPro" id="IPR010290">
    <property type="entry name" value="TM_effector"/>
</dbReference>
<name>A0A1M5PJJ9_STRHI</name>
<dbReference type="EMBL" id="FQVN01000018">
    <property type="protein sequence ID" value="SHH01911.1"/>
    <property type="molecule type" value="Genomic_DNA"/>
</dbReference>
<evidence type="ECO:0000313" key="10">
    <source>
        <dbReference type="EMBL" id="SHH01911.1"/>
    </source>
</evidence>
<dbReference type="PANTHER" id="PTHR23513:SF11">
    <property type="entry name" value="STAPHYLOFERRIN A TRANSPORTER"/>
    <property type="match status" value="1"/>
</dbReference>